<evidence type="ECO:0000256" key="4">
    <source>
        <dbReference type="ARBA" id="ARBA00022982"/>
    </source>
</evidence>
<evidence type="ECO:0000256" key="3">
    <source>
        <dbReference type="ARBA" id="ARBA00022692"/>
    </source>
</evidence>
<feature type="region of interest" description="Disordered" evidence="7">
    <location>
        <begin position="921"/>
        <end position="940"/>
    </location>
</feature>
<keyword evidence="6 8" id="KW-0472">Membrane</keyword>
<evidence type="ECO:0000256" key="2">
    <source>
        <dbReference type="ARBA" id="ARBA00022448"/>
    </source>
</evidence>
<feature type="transmembrane region" description="Helical" evidence="8">
    <location>
        <begin position="774"/>
        <end position="792"/>
    </location>
</feature>
<evidence type="ECO:0000313" key="12">
    <source>
        <dbReference type="Proteomes" id="UP001295740"/>
    </source>
</evidence>
<feature type="region of interest" description="Disordered" evidence="7">
    <location>
        <begin position="872"/>
        <end position="901"/>
    </location>
</feature>
<keyword evidence="4" id="KW-0249">Electron transport</keyword>
<evidence type="ECO:0000256" key="5">
    <source>
        <dbReference type="ARBA" id="ARBA00022989"/>
    </source>
</evidence>
<name>A0AAI8VF30_9PEZI</name>
<dbReference type="InterPro" id="IPR015920">
    <property type="entry name" value="Cellobiose_DH-like_cyt"/>
</dbReference>
<organism evidence="11 12">
    <name type="scientific">Anthostomella pinea</name>
    <dbReference type="NCBI Taxonomy" id="933095"/>
    <lineage>
        <taxon>Eukaryota</taxon>
        <taxon>Fungi</taxon>
        <taxon>Dikarya</taxon>
        <taxon>Ascomycota</taxon>
        <taxon>Pezizomycotina</taxon>
        <taxon>Sordariomycetes</taxon>
        <taxon>Xylariomycetidae</taxon>
        <taxon>Xylariales</taxon>
        <taxon>Xylariaceae</taxon>
        <taxon>Anthostomella</taxon>
    </lineage>
</organism>
<gene>
    <name evidence="11" type="ORF">KHLLAP_LOCUS3701</name>
</gene>
<feature type="transmembrane region" description="Helical" evidence="8">
    <location>
        <begin position="839"/>
        <end position="858"/>
    </location>
</feature>
<dbReference type="AlphaFoldDB" id="A0AAI8VF30"/>
<evidence type="ECO:0000259" key="9">
    <source>
        <dbReference type="PROSITE" id="PS50836"/>
    </source>
</evidence>
<dbReference type="PANTHER" id="PTHR10622">
    <property type="entry name" value="HET DOMAIN-CONTAINING PROTEIN"/>
    <property type="match status" value="1"/>
</dbReference>
<dbReference type="CDD" id="cd08760">
    <property type="entry name" value="Cyt_b561_FRRS1_like"/>
    <property type="match status" value="1"/>
</dbReference>
<dbReference type="PROSITE" id="PS50836">
    <property type="entry name" value="DOMON"/>
    <property type="match status" value="1"/>
</dbReference>
<dbReference type="Pfam" id="PF03188">
    <property type="entry name" value="Cytochrom_B561"/>
    <property type="match status" value="1"/>
</dbReference>
<dbReference type="SMART" id="SM00664">
    <property type="entry name" value="DoH"/>
    <property type="match status" value="1"/>
</dbReference>
<evidence type="ECO:0000256" key="7">
    <source>
        <dbReference type="SAM" id="MobiDB-lite"/>
    </source>
</evidence>
<accession>A0AAI8VF30</accession>
<dbReference type="InterPro" id="IPR006593">
    <property type="entry name" value="Cyt_b561/ferric_Rdtase_TM"/>
</dbReference>
<keyword evidence="2" id="KW-0813">Transport</keyword>
<sequence length="940" mass="103009">MRLLHVYTLELHEFIGHDIPKYAILSHTWGVDEVTLQDMRSGNAGDRLGYEKITLTCQQAKRDGLEWAWIDTCCIDKTSSAELSEAINSMYQWYGRSQECYAYLDDEENTSEASLRASRWFMRGWTLQELIAPKRVKLYGHRWTFIGTRKRWGQAKGDSVSADIQGITAIPQELLEGEKPISAYSAAQKMSWAAFRSCTRIEDVAYSMLGLFGINLPLMYGEGQTAFTRLQAEILNETDNQSLLAWTVPRESPRAWTLEGAFARSPADFAHSGHIEGNYFDSGAPSAVTNRGLQINLHISQQNFGLGSHLYSGNPECIVFHASLNAAATTSDDSGNTVVLIILVRAPQISERHRLSKNRYTRLATPDLNFTTLKGNDLVERMNAKSEAIYVSTKPSQLELDRFGLGGIHLQDLPLDLSVCRSADRNLVRSPDQYGGSAARYGYSVVKIESSCVSSLGDILSPRPFLFLHAAQRPHLLRRDADVVWSTQYGSSFFTSPSLAQDTSNDNTTTTSSSVFVTPQQDLAFAINVPSNSSTDLFFSLVFPIHISWGAIGLGSNKMAGSLILMAYASSSGQNVTISPRLAHGHSEPVHAPEIDIEALPGTGLVNETTYVFNGRCGNCRTWTNGQIDVSSTAQNMLYATGDQGDMKSYDAAAPLRMHWSYGTFTMDLVHATGPGGVPTITADEDTRSVAAVQGLSKTGKRDSAAVAHAVIMVPVFVGIYPLGILVLRLGDWVRWHAVNQGVAVVLFIVGAGLGFKISGSYNRSKKFNTAHQVIGILIFIAIFAQFALGFLNHRAFKKTQKKTKMAPIHVWLGRLIIVLGVVNGFTGFPLALSTGYDYVLAGLVLVVFPIMVILIITKKFIQKRWKKSKESSVSDEPNGYNMQPWQGGEGQGQGQGQGQTIHIHGGRAVETLGVPAPAYQPRSTGAADLGPQQNAREYV</sequence>
<dbReference type="CDD" id="cd09630">
    <property type="entry name" value="CDH_like_cytochrome"/>
    <property type="match status" value="1"/>
</dbReference>
<protein>
    <submittedName>
        <fullName evidence="11">Uu.00g106270.m01.CDS01</fullName>
    </submittedName>
</protein>
<dbReference type="InterPro" id="IPR010730">
    <property type="entry name" value="HET"/>
</dbReference>
<dbReference type="SMART" id="SM00665">
    <property type="entry name" value="B561"/>
    <property type="match status" value="1"/>
</dbReference>
<comment type="subcellular location">
    <subcellularLocation>
        <location evidence="1">Membrane</location>
    </subcellularLocation>
</comment>
<feature type="transmembrane region" description="Helical" evidence="8">
    <location>
        <begin position="706"/>
        <end position="730"/>
    </location>
</feature>
<dbReference type="GO" id="GO:0016020">
    <property type="term" value="C:membrane"/>
    <property type="evidence" value="ECO:0007669"/>
    <property type="project" value="UniProtKB-SubCell"/>
</dbReference>
<dbReference type="EMBL" id="CAUWAG010000004">
    <property type="protein sequence ID" value="CAJ2503233.1"/>
    <property type="molecule type" value="Genomic_DNA"/>
</dbReference>
<reference evidence="11" key="1">
    <citation type="submission" date="2023-10" db="EMBL/GenBank/DDBJ databases">
        <authorList>
            <person name="Hackl T."/>
        </authorList>
    </citation>
    <scope>NUCLEOTIDE SEQUENCE</scope>
</reference>
<dbReference type="PANTHER" id="PTHR10622:SF10">
    <property type="entry name" value="HET DOMAIN-CONTAINING PROTEIN"/>
    <property type="match status" value="1"/>
</dbReference>
<feature type="transmembrane region" description="Helical" evidence="8">
    <location>
        <begin position="742"/>
        <end position="762"/>
    </location>
</feature>
<feature type="transmembrane region" description="Helical" evidence="8">
    <location>
        <begin position="812"/>
        <end position="833"/>
    </location>
</feature>
<evidence type="ECO:0000256" key="8">
    <source>
        <dbReference type="SAM" id="Phobius"/>
    </source>
</evidence>
<feature type="compositionally biased region" description="Gly residues" evidence="7">
    <location>
        <begin position="888"/>
        <end position="898"/>
    </location>
</feature>
<dbReference type="Gene3D" id="1.20.120.1770">
    <property type="match status" value="1"/>
</dbReference>
<evidence type="ECO:0000256" key="6">
    <source>
        <dbReference type="ARBA" id="ARBA00023136"/>
    </source>
</evidence>
<comment type="caution">
    <text evidence="11">The sequence shown here is derived from an EMBL/GenBank/DDBJ whole genome shotgun (WGS) entry which is preliminary data.</text>
</comment>
<evidence type="ECO:0000259" key="10">
    <source>
        <dbReference type="PROSITE" id="PS50939"/>
    </source>
</evidence>
<keyword evidence="12" id="KW-1185">Reference proteome</keyword>
<proteinExistence type="predicted"/>
<feature type="domain" description="DOMON" evidence="9">
    <location>
        <begin position="521"/>
        <end position="642"/>
    </location>
</feature>
<dbReference type="InterPro" id="IPR005018">
    <property type="entry name" value="DOMON_domain"/>
</dbReference>
<evidence type="ECO:0000313" key="11">
    <source>
        <dbReference type="EMBL" id="CAJ2503233.1"/>
    </source>
</evidence>
<dbReference type="PROSITE" id="PS50939">
    <property type="entry name" value="CYTOCHROME_B561"/>
    <property type="match status" value="1"/>
</dbReference>
<keyword evidence="5 8" id="KW-1133">Transmembrane helix</keyword>
<dbReference type="Proteomes" id="UP001295740">
    <property type="component" value="Unassembled WGS sequence"/>
</dbReference>
<evidence type="ECO:0000256" key="1">
    <source>
        <dbReference type="ARBA" id="ARBA00004370"/>
    </source>
</evidence>
<feature type="domain" description="Cytochrome b561" evidence="10">
    <location>
        <begin position="669"/>
        <end position="864"/>
    </location>
</feature>
<dbReference type="Pfam" id="PF16010">
    <property type="entry name" value="CDH-cyt"/>
    <property type="match status" value="1"/>
</dbReference>
<dbReference type="SUPFAM" id="SSF49344">
    <property type="entry name" value="CBD9-like"/>
    <property type="match status" value="1"/>
</dbReference>
<keyword evidence="3 8" id="KW-0812">Transmembrane</keyword>
<dbReference type="Gene3D" id="2.60.40.1210">
    <property type="entry name" value="Cellobiose dehydrogenase, cytochrome domain"/>
    <property type="match status" value="1"/>
</dbReference>
<dbReference type="Pfam" id="PF06985">
    <property type="entry name" value="HET"/>
    <property type="match status" value="1"/>
</dbReference>